<keyword evidence="1" id="KW-0614">Plasmid</keyword>
<gene>
    <name evidence="1" type="ORF">AF91_15050</name>
</gene>
<protein>
    <submittedName>
        <fullName evidence="1">Uncharacterized protein</fullName>
    </submittedName>
</protein>
<geneLocation type="plasmid" evidence="2">
    <name>2</name>
</geneLocation>
<dbReference type="AlphaFoldDB" id="A0A806LI15"/>
<dbReference type="KEGG" id="lpq:AF91_15050"/>
<name>A0A806LI15_LACPA</name>
<accession>A0A806LI15</accession>
<proteinExistence type="predicted"/>
<dbReference type="RefSeq" id="WP_014566873.1">
    <property type="nucleotide sequence ID" value="NZ_CP007124.1"/>
</dbReference>
<evidence type="ECO:0000313" key="2">
    <source>
        <dbReference type="Proteomes" id="UP000019441"/>
    </source>
</evidence>
<organism evidence="1 2">
    <name type="scientific">Lacticaseibacillus paracasei N1115</name>
    <dbReference type="NCBI Taxonomy" id="1446494"/>
    <lineage>
        <taxon>Bacteria</taxon>
        <taxon>Bacillati</taxon>
        <taxon>Bacillota</taxon>
        <taxon>Bacilli</taxon>
        <taxon>Lactobacillales</taxon>
        <taxon>Lactobacillaceae</taxon>
        <taxon>Lacticaseibacillus</taxon>
    </lineage>
</organism>
<evidence type="ECO:0000313" key="1">
    <source>
        <dbReference type="EMBL" id="AHJ34503.1"/>
    </source>
</evidence>
<reference evidence="1 2" key="1">
    <citation type="journal article" date="2014" name="Genome Announc.">
        <title>Whole Genome Sequence of the Probiotic Strain Lactobacillus paracasei N1115, Isolated from Traditional Chinese Fermented Milk.</title>
        <authorList>
            <person name="Wang S."/>
            <person name="Zhu H."/>
            <person name="He F."/>
            <person name="Luo Y."/>
            <person name="Kang Z."/>
            <person name="Lu C."/>
            <person name="Feng L."/>
            <person name="Lu X."/>
            <person name="Xue Y."/>
            <person name="Wang H."/>
        </authorList>
    </citation>
    <scope>NUCLEOTIDE SEQUENCE [LARGE SCALE GENOMIC DNA]</scope>
    <source>
        <strain evidence="1 2">N1115</strain>
    </source>
</reference>
<dbReference type="GeneID" id="39468799"/>
<dbReference type="Proteomes" id="UP000019441">
    <property type="component" value="Plasmid unnamed_2"/>
</dbReference>
<sequence length="155" mass="17938">MIFITLSAQRAALLNYPNEPSVKWVGYSFNATDSELWDHNKGVWRLGARVNSEEYVALCFEGEVKLVAHFSGVALYPNSSRYFFVGGRPLTKGEAPYDKWIGQRVKGTRNPIRYEYDPDIDGWKWKTDKGVAKVLDDLQAKYPRRDEFLYHLKNI</sequence>
<dbReference type="EMBL" id="CP007124">
    <property type="protein sequence ID" value="AHJ34503.1"/>
    <property type="molecule type" value="Genomic_DNA"/>
</dbReference>